<proteinExistence type="predicted"/>
<gene>
    <name evidence="2" type="ORF">VNO78_27993</name>
</gene>
<feature type="region of interest" description="Disordered" evidence="1">
    <location>
        <begin position="48"/>
        <end position="82"/>
    </location>
</feature>
<organism evidence="2 3">
    <name type="scientific">Psophocarpus tetragonolobus</name>
    <name type="common">Winged bean</name>
    <name type="synonym">Dolichos tetragonolobus</name>
    <dbReference type="NCBI Taxonomy" id="3891"/>
    <lineage>
        <taxon>Eukaryota</taxon>
        <taxon>Viridiplantae</taxon>
        <taxon>Streptophyta</taxon>
        <taxon>Embryophyta</taxon>
        <taxon>Tracheophyta</taxon>
        <taxon>Spermatophyta</taxon>
        <taxon>Magnoliopsida</taxon>
        <taxon>eudicotyledons</taxon>
        <taxon>Gunneridae</taxon>
        <taxon>Pentapetalae</taxon>
        <taxon>rosids</taxon>
        <taxon>fabids</taxon>
        <taxon>Fabales</taxon>
        <taxon>Fabaceae</taxon>
        <taxon>Papilionoideae</taxon>
        <taxon>50 kb inversion clade</taxon>
        <taxon>NPAAA clade</taxon>
        <taxon>indigoferoid/millettioid clade</taxon>
        <taxon>Phaseoleae</taxon>
        <taxon>Psophocarpus</taxon>
    </lineage>
</organism>
<sequence length="117" mass="12795">MVPKVTSVREFRLNSSLYVSGPTLQVRPGLCALFVWDDARERRECVEAANNNTDPPRAGHTSSVCLSHGGNRTTRKDPADLPRARGKALFKREWGVNRKASIFVLGLGLSGSSFPSP</sequence>
<keyword evidence="3" id="KW-1185">Reference proteome</keyword>
<accession>A0AAN9S108</accession>
<dbReference type="AlphaFoldDB" id="A0AAN9S108"/>
<dbReference type="Proteomes" id="UP001386955">
    <property type="component" value="Unassembled WGS sequence"/>
</dbReference>
<reference evidence="2 3" key="1">
    <citation type="submission" date="2024-01" db="EMBL/GenBank/DDBJ databases">
        <title>The genomes of 5 underutilized Papilionoideae crops provide insights into root nodulation and disease resistanc.</title>
        <authorList>
            <person name="Jiang F."/>
        </authorList>
    </citation>
    <scope>NUCLEOTIDE SEQUENCE [LARGE SCALE GENOMIC DNA]</scope>
    <source>
        <strain evidence="2">DUOXIRENSHENG_FW03</strain>
        <tissue evidence="2">Leaves</tissue>
    </source>
</reference>
<protein>
    <submittedName>
        <fullName evidence="2">Uncharacterized protein</fullName>
    </submittedName>
</protein>
<evidence type="ECO:0000313" key="3">
    <source>
        <dbReference type="Proteomes" id="UP001386955"/>
    </source>
</evidence>
<evidence type="ECO:0000313" key="2">
    <source>
        <dbReference type="EMBL" id="KAK7387295.1"/>
    </source>
</evidence>
<comment type="caution">
    <text evidence="2">The sequence shown here is derived from an EMBL/GenBank/DDBJ whole genome shotgun (WGS) entry which is preliminary data.</text>
</comment>
<name>A0AAN9S108_PSOTE</name>
<dbReference type="EMBL" id="JAYMYS010000007">
    <property type="protein sequence ID" value="KAK7387295.1"/>
    <property type="molecule type" value="Genomic_DNA"/>
</dbReference>
<feature type="compositionally biased region" description="Polar residues" evidence="1">
    <location>
        <begin position="49"/>
        <end position="65"/>
    </location>
</feature>
<evidence type="ECO:0000256" key="1">
    <source>
        <dbReference type="SAM" id="MobiDB-lite"/>
    </source>
</evidence>